<evidence type="ECO:0000256" key="1">
    <source>
        <dbReference type="SAM" id="MobiDB-lite"/>
    </source>
</evidence>
<dbReference type="EMBL" id="MU003817">
    <property type="protein sequence ID" value="KAF2718960.1"/>
    <property type="molecule type" value="Genomic_DNA"/>
</dbReference>
<protein>
    <submittedName>
        <fullName evidence="2">Uncharacterized protein</fullName>
    </submittedName>
</protein>
<dbReference type="AlphaFoldDB" id="A0A9P4Q3R5"/>
<evidence type="ECO:0000313" key="2">
    <source>
        <dbReference type="EMBL" id="KAF2718960.1"/>
    </source>
</evidence>
<feature type="compositionally biased region" description="Basic and acidic residues" evidence="1">
    <location>
        <begin position="1"/>
        <end position="22"/>
    </location>
</feature>
<feature type="region of interest" description="Disordered" evidence="1">
    <location>
        <begin position="1"/>
        <end position="27"/>
    </location>
</feature>
<comment type="caution">
    <text evidence="2">The sequence shown here is derived from an EMBL/GenBank/DDBJ whole genome shotgun (WGS) entry which is preliminary data.</text>
</comment>
<evidence type="ECO:0000313" key="3">
    <source>
        <dbReference type="Proteomes" id="UP000799441"/>
    </source>
</evidence>
<reference evidence="2" key="1">
    <citation type="journal article" date="2020" name="Stud. Mycol.">
        <title>101 Dothideomycetes genomes: a test case for predicting lifestyles and emergence of pathogens.</title>
        <authorList>
            <person name="Haridas S."/>
            <person name="Albert R."/>
            <person name="Binder M."/>
            <person name="Bloem J."/>
            <person name="Labutti K."/>
            <person name="Salamov A."/>
            <person name="Andreopoulos B."/>
            <person name="Baker S."/>
            <person name="Barry K."/>
            <person name="Bills G."/>
            <person name="Bluhm B."/>
            <person name="Cannon C."/>
            <person name="Castanera R."/>
            <person name="Culley D."/>
            <person name="Daum C."/>
            <person name="Ezra D."/>
            <person name="Gonzalez J."/>
            <person name="Henrissat B."/>
            <person name="Kuo A."/>
            <person name="Liang C."/>
            <person name="Lipzen A."/>
            <person name="Lutzoni F."/>
            <person name="Magnuson J."/>
            <person name="Mondo S."/>
            <person name="Nolan M."/>
            <person name="Ohm R."/>
            <person name="Pangilinan J."/>
            <person name="Park H.-J."/>
            <person name="Ramirez L."/>
            <person name="Alfaro M."/>
            <person name="Sun H."/>
            <person name="Tritt A."/>
            <person name="Yoshinaga Y."/>
            <person name="Zwiers L.-H."/>
            <person name="Turgeon B."/>
            <person name="Goodwin S."/>
            <person name="Spatafora J."/>
            <person name="Crous P."/>
            <person name="Grigoriev I."/>
        </authorList>
    </citation>
    <scope>NUCLEOTIDE SEQUENCE</scope>
    <source>
        <strain evidence="2">CBS 116435</strain>
    </source>
</reference>
<organism evidence="2 3">
    <name type="scientific">Polychaeton citri CBS 116435</name>
    <dbReference type="NCBI Taxonomy" id="1314669"/>
    <lineage>
        <taxon>Eukaryota</taxon>
        <taxon>Fungi</taxon>
        <taxon>Dikarya</taxon>
        <taxon>Ascomycota</taxon>
        <taxon>Pezizomycotina</taxon>
        <taxon>Dothideomycetes</taxon>
        <taxon>Dothideomycetidae</taxon>
        <taxon>Capnodiales</taxon>
        <taxon>Capnodiaceae</taxon>
        <taxon>Polychaeton</taxon>
    </lineage>
</organism>
<name>A0A9P4Q3R5_9PEZI</name>
<gene>
    <name evidence="2" type="ORF">K431DRAFT_122899</name>
</gene>
<proteinExistence type="predicted"/>
<sequence length="165" mass="18423">MELMEGEGRRKLPQDKPREKEAGSSAARELCRGAASNGYAAVWNVKTLASQLISVRPATSTDGRRGQALKVQLMGSPSLPHVPVATKYLGSLPALCSRARLGLHVRPNDSTRLVLLYKPYVMLWQYCRKAIARLYGRASEKPVEMAGAREETKRERERESEERQS</sequence>
<keyword evidence="3" id="KW-1185">Reference proteome</keyword>
<accession>A0A9P4Q3R5</accession>
<feature type="region of interest" description="Disordered" evidence="1">
    <location>
        <begin position="140"/>
        <end position="165"/>
    </location>
</feature>
<dbReference type="Proteomes" id="UP000799441">
    <property type="component" value="Unassembled WGS sequence"/>
</dbReference>